<feature type="coiled-coil region" evidence="1">
    <location>
        <begin position="119"/>
        <end position="149"/>
    </location>
</feature>
<dbReference type="AlphaFoldDB" id="A0A0F9C2H5"/>
<protein>
    <submittedName>
        <fullName evidence="2">Uncharacterized protein</fullName>
    </submittedName>
</protein>
<sequence>MATVINLPRDERAGELGAGIGGIVSSLLTGFAAKKKKEDQASALEEAMQLAENDPANFTVGQGMAILAKGGFKPAETAKIAQAMAVRSQNLRQREFLETMEGSRQEFQGEEAEKRREAAAGLQGERIEAEAAADELDRAFEEQQNLLKEDRIGARAAQDRAQELQISTDKITAAADRAKATSDAADARARLNRESAERISALPFAISKEQGENITKVPGLAGAMEAGENDKALALVTGSPALNNDTKLELIKLLLDAETAKTTGKGGGKVSFHDVILPGGNKRTIKARPDETGQQAFNRLIVAGELSSDARLGSRTEGGVNRESIAESTGLNLEKPEESAIVSAILRDEDQIGKDIEEAFKTEQNIGGILTKVFGDKLA</sequence>
<proteinExistence type="predicted"/>
<evidence type="ECO:0000313" key="2">
    <source>
        <dbReference type="EMBL" id="KKL20457.1"/>
    </source>
</evidence>
<dbReference type="EMBL" id="LAZR01038092">
    <property type="protein sequence ID" value="KKL20457.1"/>
    <property type="molecule type" value="Genomic_DNA"/>
</dbReference>
<gene>
    <name evidence="2" type="ORF">LCGC14_2455260</name>
</gene>
<accession>A0A0F9C2H5</accession>
<comment type="caution">
    <text evidence="2">The sequence shown here is derived from an EMBL/GenBank/DDBJ whole genome shotgun (WGS) entry which is preliminary data.</text>
</comment>
<keyword evidence="1" id="KW-0175">Coiled coil</keyword>
<name>A0A0F9C2H5_9ZZZZ</name>
<feature type="non-terminal residue" evidence="2">
    <location>
        <position position="379"/>
    </location>
</feature>
<organism evidence="2">
    <name type="scientific">marine sediment metagenome</name>
    <dbReference type="NCBI Taxonomy" id="412755"/>
    <lineage>
        <taxon>unclassified sequences</taxon>
        <taxon>metagenomes</taxon>
        <taxon>ecological metagenomes</taxon>
    </lineage>
</organism>
<evidence type="ECO:0000256" key="1">
    <source>
        <dbReference type="SAM" id="Coils"/>
    </source>
</evidence>
<reference evidence="2" key="1">
    <citation type="journal article" date="2015" name="Nature">
        <title>Complex archaea that bridge the gap between prokaryotes and eukaryotes.</title>
        <authorList>
            <person name="Spang A."/>
            <person name="Saw J.H."/>
            <person name="Jorgensen S.L."/>
            <person name="Zaremba-Niedzwiedzka K."/>
            <person name="Martijn J."/>
            <person name="Lind A.E."/>
            <person name="van Eijk R."/>
            <person name="Schleper C."/>
            <person name="Guy L."/>
            <person name="Ettema T.J."/>
        </authorList>
    </citation>
    <scope>NUCLEOTIDE SEQUENCE</scope>
</reference>